<dbReference type="STRING" id="225345.CLCHR_26700"/>
<evidence type="ECO:0000313" key="4">
    <source>
        <dbReference type="EMBL" id="RII36244.1"/>
    </source>
</evidence>
<evidence type="ECO:0000313" key="3">
    <source>
        <dbReference type="EMBL" id="OPJ61002.1"/>
    </source>
</evidence>
<dbReference type="EMBL" id="QXDJ01000001">
    <property type="protein sequence ID" value="RII36244.1"/>
    <property type="molecule type" value="Genomic_DNA"/>
</dbReference>
<reference evidence="3 5" key="1">
    <citation type="submission" date="2017-03" db="EMBL/GenBank/DDBJ databases">
        <title>Genome sequence of Clostridium chromiireducens DSM 23318.</title>
        <authorList>
            <person name="Poehlein A."/>
            <person name="Daniel R."/>
        </authorList>
    </citation>
    <scope>NUCLEOTIDE SEQUENCE [LARGE SCALE GENOMIC DNA]</scope>
    <source>
        <strain evidence="3 5">DSM 23318</strain>
    </source>
</reference>
<dbReference type="Proteomes" id="UP000191056">
    <property type="component" value="Unassembled WGS sequence"/>
</dbReference>
<sequence length="326" mass="35127">MKLKKALAFMMTAALTVGTMAGCSQATLNYSREFSNVAKWEATTSSIEGTVNVDAQGIKEQINITANGYTAGKQSYVDIKFTDPAGKFNIPELKGYSDGTTSYINKSFYEGIYTLTGQAVPTGLTNIKEDYIGIDAGSTGIDVDKIKSLTTQPDSMVQLGKLIFGENSDLDIPFVQNGRSYTIDLDADKTVDLVGKVAKSAGNNIDNINTTFKLGLPAESLTQIKASVNDAQFNTSLTELKTVLAGSTVNSKEVFTDTSYTSNFNMNLKIKDVGNISLVLNTSDTKSEVKAITFPTSLFKTTQQDFNKLLMPTDTAITTTTNTVVK</sequence>
<accession>A0A1V4ILV2</accession>
<protein>
    <recommendedName>
        <fullName evidence="7">Lipoprotein</fullName>
    </recommendedName>
</protein>
<organism evidence="3 5">
    <name type="scientific">Clostridium chromiireducens</name>
    <dbReference type="NCBI Taxonomy" id="225345"/>
    <lineage>
        <taxon>Bacteria</taxon>
        <taxon>Bacillati</taxon>
        <taxon>Bacillota</taxon>
        <taxon>Clostridia</taxon>
        <taxon>Eubacteriales</taxon>
        <taxon>Clostridiaceae</taxon>
        <taxon>Clostridium</taxon>
    </lineage>
</organism>
<dbReference type="EMBL" id="WSRQ01000002">
    <property type="protein sequence ID" value="MVX62425.1"/>
    <property type="molecule type" value="Genomic_DNA"/>
</dbReference>
<keyword evidence="5" id="KW-1185">Reference proteome</keyword>
<evidence type="ECO:0000313" key="5">
    <source>
        <dbReference type="Proteomes" id="UP000191056"/>
    </source>
</evidence>
<dbReference type="PROSITE" id="PS51257">
    <property type="entry name" value="PROKAR_LIPOPROTEIN"/>
    <property type="match status" value="1"/>
</dbReference>
<dbReference type="OrthoDB" id="1896795at2"/>
<name>A0A1V4ILV2_9CLOT</name>
<proteinExistence type="predicted"/>
<gene>
    <name evidence="3" type="ORF">CLCHR_26700</name>
    <name evidence="4" type="ORF">D2A34_02365</name>
    <name evidence="2" type="ORF">GKZ28_01755</name>
</gene>
<dbReference type="Proteomes" id="UP000656077">
    <property type="component" value="Unassembled WGS sequence"/>
</dbReference>
<feature type="chain" id="PRO_5038297009" description="Lipoprotein" evidence="1">
    <location>
        <begin position="22"/>
        <end position="326"/>
    </location>
</feature>
<evidence type="ECO:0000256" key="1">
    <source>
        <dbReference type="SAM" id="SignalP"/>
    </source>
</evidence>
<keyword evidence="1" id="KW-0732">Signal</keyword>
<dbReference type="RefSeq" id="WP_079440310.1">
    <property type="nucleotide sequence ID" value="NZ_JBLZIA010000001.1"/>
</dbReference>
<evidence type="ECO:0000313" key="6">
    <source>
        <dbReference type="Proteomes" id="UP000265930"/>
    </source>
</evidence>
<evidence type="ECO:0008006" key="7">
    <source>
        <dbReference type="Google" id="ProtNLM"/>
    </source>
</evidence>
<reference evidence="4 6" key="2">
    <citation type="submission" date="2018-08" db="EMBL/GenBank/DDBJ databases">
        <title>Genome of Clostridium chromiireducens C1, DSM12136.</title>
        <authorList>
            <person name="Xing M."/>
            <person name="Wei Y."/>
            <person name="Ang E.L."/>
            <person name="Zhao H."/>
            <person name="Zhang Y."/>
        </authorList>
    </citation>
    <scope>NUCLEOTIDE SEQUENCE [LARGE SCALE GENOMIC DNA]</scope>
    <source>
        <strain evidence="4 6">C1</strain>
    </source>
</reference>
<dbReference type="Proteomes" id="UP000265930">
    <property type="component" value="Unassembled WGS sequence"/>
</dbReference>
<dbReference type="EMBL" id="MZGT01000034">
    <property type="protein sequence ID" value="OPJ61002.1"/>
    <property type="molecule type" value="Genomic_DNA"/>
</dbReference>
<comment type="caution">
    <text evidence="3">The sequence shown here is derived from an EMBL/GenBank/DDBJ whole genome shotgun (WGS) entry which is preliminary data.</text>
</comment>
<reference evidence="2" key="3">
    <citation type="submission" date="2019-12" db="EMBL/GenBank/DDBJ databases">
        <title>Microbes associate with the intestines of laboratory mice.</title>
        <authorList>
            <person name="Navarre W."/>
            <person name="Wong E."/>
        </authorList>
    </citation>
    <scope>NUCLEOTIDE SEQUENCE</scope>
    <source>
        <strain evidence="2">NM79_F5</strain>
    </source>
</reference>
<dbReference type="AlphaFoldDB" id="A0A1V4ILV2"/>
<feature type="signal peptide" evidence="1">
    <location>
        <begin position="1"/>
        <end position="21"/>
    </location>
</feature>
<evidence type="ECO:0000313" key="2">
    <source>
        <dbReference type="EMBL" id="MVX62425.1"/>
    </source>
</evidence>